<organism evidence="1 2">
    <name type="scientific">Paracoccus siganidrum</name>
    <dbReference type="NCBI Taxonomy" id="1276757"/>
    <lineage>
        <taxon>Bacteria</taxon>
        <taxon>Pseudomonadati</taxon>
        <taxon>Pseudomonadota</taxon>
        <taxon>Alphaproteobacteria</taxon>
        <taxon>Rhodobacterales</taxon>
        <taxon>Paracoccaceae</taxon>
        <taxon>Paracoccus</taxon>
    </lineage>
</organism>
<dbReference type="Proteomes" id="UP000283587">
    <property type="component" value="Unassembled WGS sequence"/>
</dbReference>
<gene>
    <name evidence="1" type="ORF">D3P05_06810</name>
</gene>
<evidence type="ECO:0000313" key="1">
    <source>
        <dbReference type="EMBL" id="RJL18657.1"/>
    </source>
</evidence>
<proteinExistence type="predicted"/>
<sequence>MIHNMRREAKAHALIEALMSCDPADRLPFLEAILHGLRAGMPIAAFAQIMREANFWAENASRAELKAYGAAAFAHMPPEDQDAFRAFISQERAA</sequence>
<protein>
    <submittedName>
        <fullName evidence="1">Uncharacterized protein</fullName>
    </submittedName>
</protein>
<name>A0A419A985_9RHOB</name>
<comment type="caution">
    <text evidence="1">The sequence shown here is derived from an EMBL/GenBank/DDBJ whole genome shotgun (WGS) entry which is preliminary data.</text>
</comment>
<evidence type="ECO:0000313" key="2">
    <source>
        <dbReference type="Proteomes" id="UP000283587"/>
    </source>
</evidence>
<dbReference type="EMBL" id="QZEW01000022">
    <property type="protein sequence ID" value="RJL18657.1"/>
    <property type="molecule type" value="Genomic_DNA"/>
</dbReference>
<accession>A0A419A985</accession>
<reference evidence="2" key="1">
    <citation type="submission" date="2018-09" db="EMBL/GenBank/DDBJ databases">
        <title>Paracoccus onubensis nov. sp. a moderate halophilic bacterium isolated from Gruta de las Maravillas (Aracena, Spain).</title>
        <authorList>
            <person name="Jurado V."/>
            <person name="Gutierrez-Patricio S."/>
            <person name="Gonzalez-Pimentel J.L."/>
            <person name="Miller A.Z."/>
            <person name="Laiz L."/>
            <person name="Saiz-Jimenez C."/>
        </authorList>
    </citation>
    <scope>NUCLEOTIDE SEQUENCE [LARGE SCALE GENOMIC DNA]</scope>
    <source>
        <strain evidence="2">DSM 26381</strain>
    </source>
</reference>
<dbReference type="RefSeq" id="WP_119897421.1">
    <property type="nucleotide sequence ID" value="NZ_QNRC01000008.1"/>
</dbReference>
<dbReference type="AlphaFoldDB" id="A0A419A985"/>
<dbReference type="OrthoDB" id="7874140at2"/>
<keyword evidence="2" id="KW-1185">Reference proteome</keyword>